<name>A0AA35PU66_9HYPO</name>
<keyword evidence="1" id="KW-1133">Transmembrane helix</keyword>
<accession>A0AA35PU66</accession>
<sequence length="92" mass="10683">MYTYPATEKDCVDDADSLWEFLWHDWSAFADSTDLALLPGLSITLDAARFINTMVLGIKNDALYIFLLLSDTDFLICTWIFIPRYDDVLHIW</sequence>
<evidence type="ECO:0000313" key="2">
    <source>
        <dbReference type="EMBL" id="CAI6057538.1"/>
    </source>
</evidence>
<gene>
    <name evidence="2" type="ORF">CCHLO57077_00008025</name>
</gene>
<evidence type="ECO:0000256" key="1">
    <source>
        <dbReference type="SAM" id="Phobius"/>
    </source>
</evidence>
<reference evidence="2" key="1">
    <citation type="submission" date="2023-01" db="EMBL/GenBank/DDBJ databases">
        <authorList>
            <person name="Piombo E."/>
        </authorList>
    </citation>
    <scope>NUCLEOTIDE SEQUENCE</scope>
</reference>
<feature type="transmembrane region" description="Helical" evidence="1">
    <location>
        <begin position="62"/>
        <end position="82"/>
    </location>
</feature>
<proteinExistence type="predicted"/>
<protein>
    <submittedName>
        <fullName evidence="2">Uncharacterized protein</fullName>
    </submittedName>
</protein>
<dbReference type="Proteomes" id="UP001160390">
    <property type="component" value="Unassembled WGS sequence"/>
</dbReference>
<comment type="caution">
    <text evidence="2">The sequence shown here is derived from an EMBL/GenBank/DDBJ whole genome shotgun (WGS) entry which is preliminary data.</text>
</comment>
<keyword evidence="1" id="KW-0812">Transmembrane</keyword>
<keyword evidence="3" id="KW-1185">Reference proteome</keyword>
<dbReference type="AlphaFoldDB" id="A0AA35PU66"/>
<dbReference type="EMBL" id="CABFNP030000612">
    <property type="protein sequence ID" value="CAI6057538.1"/>
    <property type="molecule type" value="Genomic_DNA"/>
</dbReference>
<keyword evidence="1" id="KW-0472">Membrane</keyword>
<evidence type="ECO:0000313" key="3">
    <source>
        <dbReference type="Proteomes" id="UP001160390"/>
    </source>
</evidence>
<organism evidence="2 3">
    <name type="scientific">Clonostachys chloroleuca</name>
    <dbReference type="NCBI Taxonomy" id="1926264"/>
    <lineage>
        <taxon>Eukaryota</taxon>
        <taxon>Fungi</taxon>
        <taxon>Dikarya</taxon>
        <taxon>Ascomycota</taxon>
        <taxon>Pezizomycotina</taxon>
        <taxon>Sordariomycetes</taxon>
        <taxon>Hypocreomycetidae</taxon>
        <taxon>Hypocreales</taxon>
        <taxon>Bionectriaceae</taxon>
        <taxon>Clonostachys</taxon>
    </lineage>
</organism>